<gene>
    <name evidence="2" type="primary">Bm9717</name>
    <name evidence="2" type="ORF">BM_Bm9717</name>
</gene>
<name>A0A1I9G1V9_BRUMA</name>
<accession>A0A1I9G1V9</accession>
<evidence type="ECO:0000256" key="1">
    <source>
        <dbReference type="SAM" id="SignalP"/>
    </source>
</evidence>
<reference evidence="2" key="2">
    <citation type="submission" date="2012-12" db="EMBL/GenBank/DDBJ databases">
        <authorList>
            <consortium name="WormBase Consortium"/>
            <person name="Ghedin E."/>
            <person name="Paulini M."/>
        </authorList>
    </citation>
    <scope>NUCLEOTIDE SEQUENCE</scope>
    <source>
        <strain evidence="2">FR3</strain>
    </source>
</reference>
<dbReference type="EMBL" id="LN856936">
    <property type="protein sequence ID" value="CDP95232.1"/>
    <property type="molecule type" value="Genomic_DNA"/>
</dbReference>
<sequence>MVALRLAAVLLLALLTVSVTASAWWDFDWHNPWHQHFHHHSHHSGHHSLDSLWLRKIARLTSVMVRFVYQKSQSPKDTNETIFNMNLWKNFNPISILHDLMSDDHCDVNDDGNADATGSVHDDDGDNIGAMGYASQNPTSQMLSPILSTELTVIPQQVVVLPSLQYR</sequence>
<dbReference type="AlphaFoldDB" id="A0A1I9G1V9"/>
<evidence type="ECO:0000313" key="2">
    <source>
        <dbReference type="EMBL" id="CDP95232.1"/>
    </source>
</evidence>
<proteinExistence type="predicted"/>
<feature type="chain" id="PRO_5009328272" evidence="1">
    <location>
        <begin position="23"/>
        <end position="167"/>
    </location>
</feature>
<reference evidence="2" key="1">
    <citation type="journal article" date="2007" name="Science">
        <title>Draft genome of the filarial nematode parasite Brugia malayi.</title>
        <authorList>
            <person name="Ghedin E."/>
            <person name="Wang S."/>
            <person name="Spiro D."/>
            <person name="Caler E."/>
            <person name="Zhao Q."/>
            <person name="Crabtree J."/>
            <person name="Allen J.E."/>
            <person name="Delcher A.L."/>
            <person name="Guiliano D.B."/>
            <person name="Miranda-Saavedra D."/>
            <person name="Angiuoli S.V."/>
            <person name="Creasy T."/>
            <person name="Amedeo P."/>
            <person name="Haas B."/>
            <person name="El-Sayed N.M."/>
            <person name="Wortman J.R."/>
            <person name="Feldblyum T."/>
            <person name="Tallon L."/>
            <person name="Schatz M."/>
            <person name="Shumway M."/>
            <person name="Koo H."/>
            <person name="Salzberg S.L."/>
            <person name="Schobel S."/>
            <person name="Pertea M."/>
            <person name="Pop M."/>
            <person name="White O."/>
            <person name="Barton G.J."/>
            <person name="Carlow C.K."/>
            <person name="Crawford M.J."/>
            <person name="Daub J."/>
            <person name="Dimmic M.W."/>
            <person name="Estes C.F."/>
            <person name="Foster J.M."/>
            <person name="Ganatra M."/>
            <person name="Gregory W.F."/>
            <person name="Johnson N.M."/>
            <person name="Jin J."/>
            <person name="Komuniecki R."/>
            <person name="Korf I."/>
            <person name="Kumar S."/>
            <person name="Laney S."/>
            <person name="Li B.W."/>
            <person name="Li W."/>
            <person name="Lindblom T.H."/>
            <person name="Lustigman S."/>
            <person name="Ma D."/>
            <person name="Maina C.V."/>
            <person name="Martin D.M."/>
            <person name="McCarter J.P."/>
            <person name="McReynolds L."/>
            <person name="Mitreva M."/>
            <person name="Nutman T.B."/>
            <person name="Parkinson J."/>
            <person name="Peregrin-Alvarez J.M."/>
            <person name="Poole C."/>
            <person name="Ren Q."/>
            <person name="Saunders L."/>
            <person name="Sluder A.E."/>
            <person name="Smith K."/>
            <person name="Stanke M."/>
            <person name="Unnasch T.R."/>
            <person name="Ware J."/>
            <person name="Wei A.D."/>
            <person name="Weil G."/>
            <person name="Williams D.J."/>
            <person name="Zhang Y."/>
            <person name="Williams S.A."/>
            <person name="Fraser-Liggett C."/>
            <person name="Slatko B."/>
            <person name="Blaxter M.L."/>
            <person name="Scott A.L."/>
        </authorList>
    </citation>
    <scope>NUCLEOTIDE SEQUENCE</scope>
    <source>
        <strain evidence="2">FR3</strain>
    </source>
</reference>
<feature type="signal peptide" evidence="1">
    <location>
        <begin position="1"/>
        <end position="22"/>
    </location>
</feature>
<keyword evidence="1" id="KW-0732">Signal</keyword>
<organism evidence="2">
    <name type="scientific">Brugia malayi</name>
    <name type="common">Filarial nematode worm</name>
    <dbReference type="NCBI Taxonomy" id="6279"/>
    <lineage>
        <taxon>Eukaryota</taxon>
        <taxon>Metazoa</taxon>
        <taxon>Ecdysozoa</taxon>
        <taxon>Nematoda</taxon>
        <taxon>Chromadorea</taxon>
        <taxon>Rhabditida</taxon>
        <taxon>Spirurina</taxon>
        <taxon>Spiruromorpha</taxon>
        <taxon>Filarioidea</taxon>
        <taxon>Onchocercidae</taxon>
        <taxon>Brugia</taxon>
    </lineage>
</organism>
<protein>
    <submittedName>
        <fullName evidence="2">Bm9717</fullName>
    </submittedName>
</protein>